<accession>A0A927CDP8</accession>
<dbReference type="Gene3D" id="2.70.98.70">
    <property type="match status" value="1"/>
</dbReference>
<organism evidence="1 2">
    <name type="scientific">Paenibacillus oceani</name>
    <dbReference type="NCBI Taxonomy" id="2772510"/>
    <lineage>
        <taxon>Bacteria</taxon>
        <taxon>Bacillati</taxon>
        <taxon>Bacillota</taxon>
        <taxon>Bacilli</taxon>
        <taxon>Bacillales</taxon>
        <taxon>Paenibacillaceae</taxon>
        <taxon>Paenibacillus</taxon>
    </lineage>
</organism>
<proteinExistence type="predicted"/>
<dbReference type="AlphaFoldDB" id="A0A927CDP8"/>
<protein>
    <recommendedName>
        <fullName evidence="3">Alginate lyase domain-containing protein</fullName>
    </recommendedName>
</protein>
<sequence>MSKLLLERMRDVNKQLYLDYIKAAVAEGRKTYDASIGQWRQAFNPEVFLGMYTPPGNIALLAQTEGFLFHVTGERQYGEEAKRHLLSIDDFQSIVPQEVAGRHPEYARGIPAFDPLFQGTHYLHGYLYLKGTDLLNAEETERIEGSIRSAIRAMLHYPEWGAHNRSMLRVFALSLSITALGDTEETREWAKLRDYLAEESYGRWSIEDAELYLPLWLYSCIIYAKHTGRESDYYSKPQTKYYFDFITRAITPYGQIPDFGDAHYNSYWYLWLACLEMGAAKYRCGRMKYAAGKIYEYASSRLEGQASLYLAAFYTYAYNWGDDDVEPARPDGQSELLLEDVIGKKISFRDGWNEDDAYLLFNYRDEGDYAYTPREYLRLTINAPAEKAHHGHADENAVLMLVKQQNVLLHDGGYRDQAPNGKYRADLYHNRLIFREGWFDPDGGSSMYDFVHDDGTYRRVSTELLHFQSFGAIVYSRTRLRDPYRSVMWDRNMTYLRDEGVYMIADWIVSQREQPLSTINVWHPGGVLDEGPNYYVGQVPHIYKGPGDPSPLVNRRDLALLIEFPGSSRPIGKETIRRCYGDSTMVYEADSRNAAAGEMVSFVTVLTPVEASGRGADRIGRVQISHSPDRADQLGLVYQAPDKTIQLVYKLDLDKGVRRGGPEDRLYPKYSWEQRALEYGRIGTDADFAFVEEEGTGPARYGFVNGCGLRLDGTDIHRTPVLSYYQFPLGKYTTGDHRWRAWSGHVAGTT</sequence>
<evidence type="ECO:0000313" key="2">
    <source>
        <dbReference type="Proteomes" id="UP000639396"/>
    </source>
</evidence>
<dbReference type="RefSeq" id="WP_190931791.1">
    <property type="nucleotide sequence ID" value="NZ_JACXJA010000053.1"/>
</dbReference>
<dbReference type="EMBL" id="JACXJA010000053">
    <property type="protein sequence ID" value="MBD2866174.1"/>
    <property type="molecule type" value="Genomic_DNA"/>
</dbReference>
<comment type="caution">
    <text evidence="1">The sequence shown here is derived from an EMBL/GenBank/DDBJ whole genome shotgun (WGS) entry which is preliminary data.</text>
</comment>
<dbReference type="Proteomes" id="UP000639396">
    <property type="component" value="Unassembled WGS sequence"/>
</dbReference>
<keyword evidence="2" id="KW-1185">Reference proteome</keyword>
<reference evidence="1" key="1">
    <citation type="submission" date="2020-09" db="EMBL/GenBank/DDBJ databases">
        <title>A novel bacterium of genus Paenibacillus, isolated from South China Sea.</title>
        <authorList>
            <person name="Huang H."/>
            <person name="Mo K."/>
            <person name="Hu Y."/>
        </authorList>
    </citation>
    <scope>NUCLEOTIDE SEQUENCE</scope>
    <source>
        <strain evidence="1">IB182363</strain>
    </source>
</reference>
<gene>
    <name evidence="1" type="ORF">IDH45_29790</name>
</gene>
<evidence type="ECO:0008006" key="3">
    <source>
        <dbReference type="Google" id="ProtNLM"/>
    </source>
</evidence>
<dbReference type="SUPFAM" id="SSF48230">
    <property type="entry name" value="Chondroitin AC/alginate lyase"/>
    <property type="match status" value="1"/>
</dbReference>
<dbReference type="InterPro" id="IPR008929">
    <property type="entry name" value="Chondroitin_lyas"/>
</dbReference>
<dbReference type="Gene3D" id="1.50.10.100">
    <property type="entry name" value="Chondroitin AC/alginate lyase"/>
    <property type="match status" value="1"/>
</dbReference>
<evidence type="ECO:0000313" key="1">
    <source>
        <dbReference type="EMBL" id="MBD2866174.1"/>
    </source>
</evidence>
<name>A0A927CDP8_9BACL</name>